<keyword evidence="3" id="KW-1185">Reference proteome</keyword>
<feature type="transmembrane region" description="Helical" evidence="1">
    <location>
        <begin position="20"/>
        <end position="38"/>
    </location>
</feature>
<keyword evidence="1" id="KW-1133">Transmembrane helix</keyword>
<dbReference type="RefSeq" id="WP_270079741.1">
    <property type="nucleotide sequence ID" value="NZ_CP115300.1"/>
</dbReference>
<organism evidence="2 3">
    <name type="scientific">Streptomyces camelliae</name>
    <dbReference type="NCBI Taxonomy" id="3004093"/>
    <lineage>
        <taxon>Bacteria</taxon>
        <taxon>Bacillati</taxon>
        <taxon>Actinomycetota</taxon>
        <taxon>Actinomycetes</taxon>
        <taxon>Kitasatosporales</taxon>
        <taxon>Streptomycetaceae</taxon>
        <taxon>Streptomyces</taxon>
    </lineage>
</organism>
<name>A0ABY7NU86_9ACTN</name>
<feature type="transmembrane region" description="Helical" evidence="1">
    <location>
        <begin position="418"/>
        <end position="440"/>
    </location>
</feature>
<feature type="transmembrane region" description="Helical" evidence="1">
    <location>
        <begin position="387"/>
        <end position="411"/>
    </location>
</feature>
<sequence length="508" mass="52074">MRRLGALHAEWTKFRTVRGWVLGTVGAATAALLFLLAGTTSANQHAQDAAALPTGPSGEAVNDNFYFVHQALTGDGSITVSVTGLTGVLAREPGRTTPGLTPWAKTGILVKQSLGQGSQYAAMMVTGAHGVRMQNDFTHDRAGLPGRPSAASPRWLRLVRAGTRVTGYDSTDGLHWSEVGSVRLAGLATTVQVGLFTACPAAVQTSGSPGGTSPAVASGRFGRVAVGGSWARGGRQHGRQDGWHGVQVGGDAGTSGSYADHTSGGYRPIGGGFSVTGAGDIAPVVGGPSLGPAYTIENFLVGTFAGLIVLTVVAVQFVTAEYRRGLIGTTLAATPGRERVLAAKAAVVMAVAFAVGVTVAAVSIPLGRQRAHASHFVVFTVPRAVELRAVLGTGLLLATSAALALALGTLLRRGATAITTVIVTTVLPYLLAVSGVLPAAPAQWLLRLTPAAGFAVQQTLPHYSHVLSVYTPSSGYFPLSPWAGYAVLAGWTALALAAATLLLRRRDV</sequence>
<dbReference type="Gene3D" id="2.60.120.200">
    <property type="match status" value="1"/>
</dbReference>
<dbReference type="Pfam" id="PF12679">
    <property type="entry name" value="ABC2_membrane_2"/>
    <property type="match status" value="1"/>
</dbReference>
<evidence type="ECO:0000256" key="1">
    <source>
        <dbReference type="SAM" id="Phobius"/>
    </source>
</evidence>
<evidence type="ECO:0000313" key="2">
    <source>
        <dbReference type="EMBL" id="WBO61786.1"/>
    </source>
</evidence>
<protein>
    <submittedName>
        <fullName evidence="2">ABC transporter permease subunit</fullName>
    </submittedName>
</protein>
<proteinExistence type="predicted"/>
<accession>A0ABY7NU86</accession>
<feature type="transmembrane region" description="Helical" evidence="1">
    <location>
        <begin position="482"/>
        <end position="503"/>
    </location>
</feature>
<gene>
    <name evidence="2" type="ORF">O1G22_02450</name>
</gene>
<dbReference type="Proteomes" id="UP001212326">
    <property type="component" value="Chromosome"/>
</dbReference>
<keyword evidence="1" id="KW-0812">Transmembrane</keyword>
<feature type="transmembrane region" description="Helical" evidence="1">
    <location>
        <begin position="341"/>
        <end position="367"/>
    </location>
</feature>
<reference evidence="2 3" key="1">
    <citation type="submission" date="2022-12" db="EMBL/GenBank/DDBJ databases">
        <authorList>
            <person name="Mo P."/>
        </authorList>
    </citation>
    <scope>NUCLEOTIDE SEQUENCE [LARGE SCALE GENOMIC DNA]</scope>
    <source>
        <strain evidence="2 3">HUAS 2-6</strain>
    </source>
</reference>
<dbReference type="EMBL" id="CP115300">
    <property type="protein sequence ID" value="WBO61786.1"/>
    <property type="molecule type" value="Genomic_DNA"/>
</dbReference>
<keyword evidence="1" id="KW-0472">Membrane</keyword>
<evidence type="ECO:0000313" key="3">
    <source>
        <dbReference type="Proteomes" id="UP001212326"/>
    </source>
</evidence>
<feature type="transmembrane region" description="Helical" evidence="1">
    <location>
        <begin position="299"/>
        <end position="320"/>
    </location>
</feature>